<dbReference type="Proteomes" id="UP000621436">
    <property type="component" value="Unassembled WGS sequence"/>
</dbReference>
<keyword evidence="1" id="KW-0472">Membrane</keyword>
<dbReference type="Pfam" id="PF14341">
    <property type="entry name" value="PilX_N"/>
    <property type="match status" value="1"/>
</dbReference>
<accession>A0A931ARE1</accession>
<feature type="transmembrane region" description="Helical" evidence="1">
    <location>
        <begin position="12"/>
        <end position="33"/>
    </location>
</feature>
<keyword evidence="1" id="KW-0812">Transmembrane</keyword>
<reference evidence="4" key="1">
    <citation type="submission" date="2020-11" db="EMBL/GenBank/DDBJ databases">
        <title>Halonatronomonas betainensis gen. nov., sp. nov. a novel haloalkaliphilic representative of the family Halanaerobiacae capable of betaine degradation.</title>
        <authorList>
            <person name="Boltyanskaya Y."/>
            <person name="Kevbrin V."/>
            <person name="Detkova E."/>
            <person name="Grouzdev D.S."/>
            <person name="Koziaeva V."/>
            <person name="Zhilina T."/>
        </authorList>
    </citation>
    <scope>NUCLEOTIDE SEQUENCE</scope>
    <source>
        <strain evidence="4">Z-7014</strain>
    </source>
</reference>
<evidence type="ECO:0000256" key="1">
    <source>
        <dbReference type="SAM" id="Phobius"/>
    </source>
</evidence>
<sequence length="370" mass="41166">MFENINNDNGAALILVLIMLVVVAGLAGGLLAATTFNTRFSGNELDRNQAFYAADAGVEFLKSNYIYNDNYSSLNVNSEQPFINKGYSESGNESFSLYLMDQKTGSRTFKSIGEFNGVERQIELQVQFLTELQSGFFENAIAGNDVSVTNTGNEMIIGNVATNETDKNKISQEKIDGEIIYEAGLEFPDIDSSFFLNNAREEDIRTDIDSAETFEFNEEEENYTTDEEGNRHRFVYSDNFDYSGVNDQLVVKGTENKSNDYNETVHLYVDDSFNLDGNSTIKTENDANIILYLMDENVTLNGTINGNVYIYAPYTELELSGTADITGGVIADKVYTTGNFGMTYIEGGPMIDLALPIEGELDSIVWRQLN</sequence>
<keyword evidence="1" id="KW-1133">Transmembrane helix</keyword>
<dbReference type="RefSeq" id="WP_270453625.1">
    <property type="nucleotide sequence ID" value="NZ_JADPIE010000003.1"/>
</dbReference>
<dbReference type="Pfam" id="PF23981">
    <property type="entry name" value="DUF7305"/>
    <property type="match status" value="1"/>
</dbReference>
<dbReference type="EMBL" id="JADPIE010000003">
    <property type="protein sequence ID" value="MBF8436714.1"/>
    <property type="molecule type" value="Genomic_DNA"/>
</dbReference>
<evidence type="ECO:0000259" key="2">
    <source>
        <dbReference type="Pfam" id="PF14341"/>
    </source>
</evidence>
<gene>
    <name evidence="4" type="ORF">I0Q91_06480</name>
</gene>
<dbReference type="InterPro" id="IPR055729">
    <property type="entry name" value="DUF7305"/>
</dbReference>
<evidence type="ECO:0000259" key="3">
    <source>
        <dbReference type="Pfam" id="PF23981"/>
    </source>
</evidence>
<evidence type="ECO:0000313" key="5">
    <source>
        <dbReference type="Proteomes" id="UP000621436"/>
    </source>
</evidence>
<feature type="domain" description="DUF7305" evidence="3">
    <location>
        <begin position="240"/>
        <end position="344"/>
    </location>
</feature>
<protein>
    <submittedName>
        <fullName evidence="4">Pilus assembly PilX N-terminal domain-containing protein</fullName>
    </submittedName>
</protein>
<feature type="domain" description="Type 4 fimbrial biogenesis protein PilX N-terminal" evidence="2">
    <location>
        <begin position="10"/>
        <end position="59"/>
    </location>
</feature>
<dbReference type="AlphaFoldDB" id="A0A931ARE1"/>
<dbReference type="InterPro" id="IPR025746">
    <property type="entry name" value="PilX_N_dom"/>
</dbReference>
<keyword evidence="5" id="KW-1185">Reference proteome</keyword>
<proteinExistence type="predicted"/>
<organism evidence="4 5">
    <name type="scientific">Halonatronomonas betaini</name>
    <dbReference type="NCBI Taxonomy" id="2778430"/>
    <lineage>
        <taxon>Bacteria</taxon>
        <taxon>Bacillati</taxon>
        <taxon>Bacillota</taxon>
        <taxon>Clostridia</taxon>
        <taxon>Halanaerobiales</taxon>
        <taxon>Halarsenatibacteraceae</taxon>
        <taxon>Halonatronomonas</taxon>
    </lineage>
</organism>
<comment type="caution">
    <text evidence="4">The sequence shown here is derived from an EMBL/GenBank/DDBJ whole genome shotgun (WGS) entry which is preliminary data.</text>
</comment>
<evidence type="ECO:0000313" key="4">
    <source>
        <dbReference type="EMBL" id="MBF8436714.1"/>
    </source>
</evidence>
<name>A0A931ARE1_9FIRM</name>